<accession>A0A7W4PKA2</accession>
<dbReference type="InterPro" id="IPR050641">
    <property type="entry name" value="RIFMO-like"/>
</dbReference>
<dbReference type="GO" id="GO:0071949">
    <property type="term" value="F:FAD binding"/>
    <property type="evidence" value="ECO:0007669"/>
    <property type="project" value="InterPro"/>
</dbReference>
<dbReference type="GO" id="GO:0016709">
    <property type="term" value="F:oxidoreductase activity, acting on paired donors, with incorporation or reduction of molecular oxygen, NAD(P)H as one donor, and incorporation of one atom of oxygen"/>
    <property type="evidence" value="ECO:0007669"/>
    <property type="project" value="UniProtKB-ARBA"/>
</dbReference>
<proteinExistence type="predicted"/>
<keyword evidence="3" id="KW-0274">FAD</keyword>
<organism evidence="5 6">
    <name type="scientific">Gluconacetobacter tumulisoli</name>
    <dbReference type="NCBI Taxonomy" id="1286189"/>
    <lineage>
        <taxon>Bacteria</taxon>
        <taxon>Pseudomonadati</taxon>
        <taxon>Pseudomonadota</taxon>
        <taxon>Alphaproteobacteria</taxon>
        <taxon>Acetobacterales</taxon>
        <taxon>Acetobacteraceae</taxon>
        <taxon>Gluconacetobacter</taxon>
    </lineage>
</organism>
<comment type="cofactor">
    <cofactor evidence="1">
        <name>FAD</name>
        <dbReference type="ChEBI" id="CHEBI:57692"/>
    </cofactor>
</comment>
<dbReference type="PANTHER" id="PTHR43004">
    <property type="entry name" value="TRK SYSTEM POTASSIUM UPTAKE PROTEIN"/>
    <property type="match status" value="1"/>
</dbReference>
<dbReference type="PANTHER" id="PTHR43004:SF19">
    <property type="entry name" value="BINDING MONOOXYGENASE, PUTATIVE (JCVI)-RELATED"/>
    <property type="match status" value="1"/>
</dbReference>
<gene>
    <name evidence="5" type="ORF">HLH28_04285</name>
</gene>
<feature type="domain" description="FAD-binding" evidence="4">
    <location>
        <begin position="10"/>
        <end position="360"/>
    </location>
</feature>
<dbReference type="Proteomes" id="UP000578030">
    <property type="component" value="Unassembled WGS sequence"/>
</dbReference>
<evidence type="ECO:0000256" key="2">
    <source>
        <dbReference type="ARBA" id="ARBA00022630"/>
    </source>
</evidence>
<dbReference type="RefSeq" id="WP_182954850.1">
    <property type="nucleotide sequence ID" value="NZ_JABEQM010000002.1"/>
</dbReference>
<keyword evidence="6" id="KW-1185">Reference proteome</keyword>
<evidence type="ECO:0000256" key="3">
    <source>
        <dbReference type="ARBA" id="ARBA00022827"/>
    </source>
</evidence>
<dbReference type="Pfam" id="PF21274">
    <property type="entry name" value="Rng_hyd_C"/>
    <property type="match status" value="1"/>
</dbReference>
<dbReference type="InterPro" id="IPR002938">
    <property type="entry name" value="FAD-bd"/>
</dbReference>
<dbReference type="SUPFAM" id="SSF51905">
    <property type="entry name" value="FAD/NAD(P)-binding domain"/>
    <property type="match status" value="1"/>
</dbReference>
<evidence type="ECO:0000313" key="6">
    <source>
        <dbReference type="Proteomes" id="UP000578030"/>
    </source>
</evidence>
<evidence type="ECO:0000259" key="4">
    <source>
        <dbReference type="Pfam" id="PF01494"/>
    </source>
</evidence>
<dbReference type="PRINTS" id="PR00420">
    <property type="entry name" value="RNGMNOXGNASE"/>
</dbReference>
<dbReference type="Pfam" id="PF01494">
    <property type="entry name" value="FAD_binding_3"/>
    <property type="match status" value="1"/>
</dbReference>
<dbReference type="Gene3D" id="3.40.30.120">
    <property type="match status" value="1"/>
</dbReference>
<dbReference type="EMBL" id="JABEQM010000002">
    <property type="protein sequence ID" value="MBB2200800.1"/>
    <property type="molecule type" value="Genomic_DNA"/>
</dbReference>
<keyword evidence="2" id="KW-0285">Flavoprotein</keyword>
<reference evidence="5 6" key="1">
    <citation type="submission" date="2020-04" db="EMBL/GenBank/DDBJ databases">
        <title>Description of novel Gluconacetobacter.</title>
        <authorList>
            <person name="Sombolestani A."/>
        </authorList>
    </citation>
    <scope>NUCLEOTIDE SEQUENCE [LARGE SCALE GENOMIC DNA]</scope>
    <source>
        <strain evidence="5 6">LMG 27802</strain>
    </source>
</reference>
<dbReference type="Gene3D" id="3.50.50.60">
    <property type="entry name" value="FAD/NAD(P)-binding domain"/>
    <property type="match status" value="2"/>
</dbReference>
<evidence type="ECO:0000313" key="5">
    <source>
        <dbReference type="EMBL" id="MBB2200800.1"/>
    </source>
</evidence>
<protein>
    <submittedName>
        <fullName evidence="5">FAD-dependent oxidoreductase</fullName>
    </submittedName>
</protein>
<sequence length="512" mass="54316">MPVDLPKIHDVVIAGGGPVGLFLAGELRLAGCSVLVLEQAQDPCSPLKDLPFGLRGLSVPTIENLDRRDLLDALKGRAVDCDVPAAAHWMRQARRPGGHFAGIPFFHDRIDATKWPYRPSGPIGSMVADMAGIETVLADRAIAMGVAIRRGCGVEDFTQSATEVSVRTGTGTYAGRWLVGCDGGRSTVRKTAGIGFTGTDPELTGYAAEIELADPDTLRPGRHSTPTGMYTYAPPGAIAMVDFDGGAFHRTLPITRDHVEAVLRRISGTDVTVRALVRATTWTDRACQATACRQGRVLLAGDAAHIHSPLGGQGLNLGLGDAMNLGWKLAATIRGDAPPGLLDSYAHERHPVGADILDWSRAQVALMRPGHGTRALRAIVRDLVETRDGASYFAERVWGVGLRYDLGGDHPLVGRSAPDIALAGGTRLNACLRNGRGLLLDFAPHASRHALAGRWGDRIDYVAGDAQDRLGLDAMLVRPDGVVAWAGDDAADDDGMARAAARWFGTPREAAG</sequence>
<name>A0A7W4PKA2_9PROT</name>
<dbReference type="InterPro" id="IPR036188">
    <property type="entry name" value="FAD/NAD-bd_sf"/>
</dbReference>
<dbReference type="AlphaFoldDB" id="A0A7W4PKA2"/>
<comment type="caution">
    <text evidence="5">The sequence shown here is derived from an EMBL/GenBank/DDBJ whole genome shotgun (WGS) entry which is preliminary data.</text>
</comment>
<evidence type="ECO:0000256" key="1">
    <source>
        <dbReference type="ARBA" id="ARBA00001974"/>
    </source>
</evidence>